<keyword evidence="1" id="KW-0472">Membrane</keyword>
<evidence type="ECO:0000313" key="2">
    <source>
        <dbReference type="EMBL" id="MEE7490542.1"/>
    </source>
</evidence>
<name>A0ABU7TLA7_9HYPH</name>
<dbReference type="EMBL" id="MLCA01000002">
    <property type="protein sequence ID" value="MEE7490542.1"/>
    <property type="molecule type" value="Genomic_DNA"/>
</dbReference>
<accession>A0ABU7TLA7</accession>
<organism evidence="2 3">
    <name type="scientific">Methylobacterium oryzae</name>
    <dbReference type="NCBI Taxonomy" id="334852"/>
    <lineage>
        <taxon>Bacteria</taxon>
        <taxon>Pseudomonadati</taxon>
        <taxon>Pseudomonadota</taxon>
        <taxon>Alphaproteobacteria</taxon>
        <taxon>Hyphomicrobiales</taxon>
        <taxon>Methylobacteriaceae</taxon>
        <taxon>Methylobacterium</taxon>
    </lineage>
</organism>
<evidence type="ECO:0000256" key="1">
    <source>
        <dbReference type="SAM" id="Phobius"/>
    </source>
</evidence>
<sequence length="81" mass="8844">MDQPTASRRVRFKELQVFDVDVLRTVAAILLTPIGLVLMVPAAQTRLNDAWLAMSGPASCPSFSATLARGEVRQVRDSVEC</sequence>
<keyword evidence="3" id="KW-1185">Reference proteome</keyword>
<proteinExistence type="predicted"/>
<feature type="transmembrane region" description="Helical" evidence="1">
    <location>
        <begin position="21"/>
        <end position="43"/>
    </location>
</feature>
<reference evidence="2 3" key="1">
    <citation type="journal article" date="2012" name="Genet. Mol. Biol.">
        <title>Analysis of 16S rRNA and mxaF genes revealing insights into Methylobacterium niche-specific plant association.</title>
        <authorList>
            <person name="Dourado M.N."/>
            <person name="Andreote F.D."/>
            <person name="Dini-Andreote F."/>
            <person name="Conti R."/>
            <person name="Araujo J.M."/>
            <person name="Araujo W.L."/>
        </authorList>
    </citation>
    <scope>NUCLEOTIDE SEQUENCE [LARGE SCALE GENOMIC DNA]</scope>
    <source>
        <strain evidence="2 3">TC3-10</strain>
    </source>
</reference>
<comment type="caution">
    <text evidence="2">The sequence shown here is derived from an EMBL/GenBank/DDBJ whole genome shotgun (WGS) entry which is preliminary data.</text>
</comment>
<keyword evidence="1" id="KW-1133">Transmembrane helix</keyword>
<evidence type="ECO:0000313" key="3">
    <source>
        <dbReference type="Proteomes" id="UP001355206"/>
    </source>
</evidence>
<keyword evidence="1" id="KW-0812">Transmembrane</keyword>
<gene>
    <name evidence="2" type="ORF">MOTC310_08645</name>
</gene>
<protein>
    <submittedName>
        <fullName evidence="2">Uncharacterized protein</fullName>
    </submittedName>
</protein>
<dbReference type="Proteomes" id="UP001355206">
    <property type="component" value="Unassembled WGS sequence"/>
</dbReference>